<evidence type="ECO:0000313" key="3">
    <source>
        <dbReference type="Proteomes" id="UP000276603"/>
    </source>
</evidence>
<dbReference type="EMBL" id="RBCJ01000002">
    <property type="protein sequence ID" value="RKN81445.1"/>
    <property type="molecule type" value="Genomic_DNA"/>
</dbReference>
<feature type="domain" description="TonB-dependent receptor plug" evidence="1">
    <location>
        <begin position="137"/>
        <end position="236"/>
    </location>
</feature>
<keyword evidence="3" id="KW-1185">Reference proteome</keyword>
<dbReference type="Gene3D" id="2.170.130.10">
    <property type="entry name" value="TonB-dependent receptor, plug domain"/>
    <property type="match status" value="1"/>
</dbReference>
<proteinExistence type="predicted"/>
<accession>A0A3B0C529</accession>
<dbReference type="InterPro" id="IPR012910">
    <property type="entry name" value="Plug_dom"/>
</dbReference>
<protein>
    <recommendedName>
        <fullName evidence="1">TonB-dependent receptor plug domain-containing protein</fullName>
    </recommendedName>
</protein>
<dbReference type="SUPFAM" id="SSF48452">
    <property type="entry name" value="TPR-like"/>
    <property type="match status" value="1"/>
</dbReference>
<dbReference type="Pfam" id="PF13715">
    <property type="entry name" value="CarbopepD_reg_2"/>
    <property type="match status" value="1"/>
</dbReference>
<dbReference type="RefSeq" id="WP_120711603.1">
    <property type="nucleotide sequence ID" value="NZ_RBCJ01000002.1"/>
</dbReference>
<dbReference type="InterPro" id="IPR037066">
    <property type="entry name" value="Plug_dom_sf"/>
</dbReference>
<dbReference type="OrthoDB" id="1079187at2"/>
<comment type="caution">
    <text evidence="2">The sequence shown here is derived from an EMBL/GenBank/DDBJ whole genome shotgun (WGS) entry which is preliminary data.</text>
</comment>
<dbReference type="InterPro" id="IPR008969">
    <property type="entry name" value="CarboxyPept-like_regulatory"/>
</dbReference>
<dbReference type="Proteomes" id="UP000276603">
    <property type="component" value="Unassembled WGS sequence"/>
</dbReference>
<dbReference type="AlphaFoldDB" id="A0A3B0C529"/>
<organism evidence="2 3">
    <name type="scientific">Ulvibacterium marinum</name>
    <dbReference type="NCBI Taxonomy" id="2419782"/>
    <lineage>
        <taxon>Bacteria</taxon>
        <taxon>Pseudomonadati</taxon>
        <taxon>Bacteroidota</taxon>
        <taxon>Flavobacteriia</taxon>
        <taxon>Flavobacteriales</taxon>
        <taxon>Flavobacteriaceae</taxon>
        <taxon>Ulvibacterium</taxon>
    </lineage>
</organism>
<dbReference type="InterPro" id="IPR011990">
    <property type="entry name" value="TPR-like_helical_dom_sf"/>
</dbReference>
<dbReference type="Gene3D" id="1.25.40.10">
    <property type="entry name" value="Tetratricopeptide repeat domain"/>
    <property type="match status" value="1"/>
</dbReference>
<reference evidence="2 3" key="1">
    <citation type="submission" date="2018-10" db="EMBL/GenBank/DDBJ databases">
        <title>Ulvibacterium marinum gen. nov., sp. nov., a novel marine bacterium of the family Flavobacteriaceae, isolated from a culture of the green alga Ulva prolifera.</title>
        <authorList>
            <person name="Zhang Z."/>
        </authorList>
    </citation>
    <scope>NUCLEOTIDE SEQUENCE [LARGE SCALE GENOMIC DNA]</scope>
    <source>
        <strain evidence="2 3">CCMM003</strain>
    </source>
</reference>
<gene>
    <name evidence="2" type="ORF">D7Z94_11020</name>
</gene>
<dbReference type="Pfam" id="PF07715">
    <property type="entry name" value="Plug"/>
    <property type="match status" value="1"/>
</dbReference>
<dbReference type="Gene3D" id="2.60.40.1120">
    <property type="entry name" value="Carboxypeptidase-like, regulatory domain"/>
    <property type="match status" value="1"/>
</dbReference>
<sequence length="577" mass="66494">MKHFLPVFLFLLLGHVHSQETIKTIKGTISDGQDPLRDVNITVKDTDRVVSTDASGKYEIDTHEGETLVYSHIGKETLEILVEDVTTFLNVTLRDKIQELDEVVVTKRYHKTQKELYGEYNGNKNLIKTIYGILDISKMPFRAQIIDGDDINLSAVDILTVLRAKIPNVFIPNNTAGRNDTPVFFPRGGSAPVLWEVDGMLMRSAPTFIDIQSIDRMAIIQGLGALVKYGSPAAGGLIVINTKVANFSREPGTNLPYDQAKLRNNFFEKGDAMGSENLAVPMYVQMLHATVDWNEAKESYFQLEKIYGQSPYFYLDARSYFQKEYKDKAMVKMITNNIEANYSNNPIILKALAYQLDEERNYGASLELYKKIFILRPHYQQSYHDLAHAYKNSGKIERAALLYARHQFLLREGLFNKSETFSDILDRDFNNLLVQEGEVLSREKVFFTSDEDDFSGTRLVFEWNDSEAEFELQFVNNNKRYYTFKHTSFDNENHFKDGKQNRFSCQEYLIYDPNGTWQVNVNYLGNKSLTPTYIKATVYYDYGKPYQRHESKVFKLRVKNSNQELFKVQTGDMLTAR</sequence>
<evidence type="ECO:0000313" key="2">
    <source>
        <dbReference type="EMBL" id="RKN81445.1"/>
    </source>
</evidence>
<evidence type="ECO:0000259" key="1">
    <source>
        <dbReference type="Pfam" id="PF07715"/>
    </source>
</evidence>
<name>A0A3B0C529_9FLAO</name>
<dbReference type="SUPFAM" id="SSF49464">
    <property type="entry name" value="Carboxypeptidase regulatory domain-like"/>
    <property type="match status" value="1"/>
</dbReference>
<dbReference type="SUPFAM" id="SSF56935">
    <property type="entry name" value="Porins"/>
    <property type="match status" value="1"/>
</dbReference>